<keyword evidence="9" id="KW-1185">Reference proteome</keyword>
<dbReference type="Proteomes" id="UP001580407">
    <property type="component" value="Unassembled WGS sequence"/>
</dbReference>
<organism evidence="8 9">
    <name type="scientific">Paenibacillus terreus</name>
    <dbReference type="NCBI Taxonomy" id="1387834"/>
    <lineage>
        <taxon>Bacteria</taxon>
        <taxon>Bacillati</taxon>
        <taxon>Bacillota</taxon>
        <taxon>Bacilli</taxon>
        <taxon>Bacillales</taxon>
        <taxon>Paenibacillaceae</taxon>
        <taxon>Paenibacillus</taxon>
    </lineage>
</organism>
<evidence type="ECO:0000256" key="5">
    <source>
        <dbReference type="ARBA" id="ARBA00023098"/>
    </source>
</evidence>
<dbReference type="SUPFAM" id="SSF47336">
    <property type="entry name" value="ACP-like"/>
    <property type="match status" value="2"/>
</dbReference>
<dbReference type="PROSITE" id="PS50075">
    <property type="entry name" value="CARRIER"/>
    <property type="match status" value="2"/>
</dbReference>
<keyword evidence="5" id="KW-0443">Lipid metabolism</keyword>
<keyword evidence="2" id="KW-0444">Lipid biosynthesis</keyword>
<evidence type="ECO:0000256" key="3">
    <source>
        <dbReference type="ARBA" id="ARBA00022553"/>
    </source>
</evidence>
<evidence type="ECO:0000313" key="9">
    <source>
        <dbReference type="Proteomes" id="UP001580407"/>
    </source>
</evidence>
<comment type="caution">
    <text evidence="8">The sequence shown here is derived from an EMBL/GenBank/DDBJ whole genome shotgun (WGS) entry which is preliminary data.</text>
</comment>
<dbReference type="PANTHER" id="PTHR20863:SF76">
    <property type="entry name" value="CARRIER DOMAIN-CONTAINING PROTEIN"/>
    <property type="match status" value="1"/>
</dbReference>
<feature type="domain" description="Carrier" evidence="7">
    <location>
        <begin position="147"/>
        <end position="227"/>
    </location>
</feature>
<gene>
    <name evidence="8" type="ORF">ACE3NQ_10670</name>
</gene>
<dbReference type="InterPro" id="IPR003231">
    <property type="entry name" value="ACP"/>
</dbReference>
<keyword evidence="3" id="KW-0597">Phosphoprotein</keyword>
<evidence type="ECO:0000256" key="4">
    <source>
        <dbReference type="ARBA" id="ARBA00022832"/>
    </source>
</evidence>
<dbReference type="InterPro" id="IPR009081">
    <property type="entry name" value="PP-bd_ACP"/>
</dbReference>
<name>A0ABV5B6W4_9BACL</name>
<dbReference type="PANTHER" id="PTHR20863">
    <property type="entry name" value="ACYL CARRIER PROTEIN"/>
    <property type="match status" value="1"/>
</dbReference>
<accession>A0ABV5B6W4</accession>
<keyword evidence="1" id="KW-0596">Phosphopantetheine</keyword>
<dbReference type="Pfam" id="PF00550">
    <property type="entry name" value="PP-binding"/>
    <property type="match status" value="2"/>
</dbReference>
<evidence type="ECO:0000313" key="8">
    <source>
        <dbReference type="EMBL" id="MFB5681375.1"/>
    </source>
</evidence>
<evidence type="ECO:0000256" key="1">
    <source>
        <dbReference type="ARBA" id="ARBA00022450"/>
    </source>
</evidence>
<reference evidence="8 9" key="1">
    <citation type="submission" date="2024-09" db="EMBL/GenBank/DDBJ databases">
        <authorList>
            <person name="Ruan L."/>
        </authorList>
    </citation>
    <scope>NUCLEOTIDE SEQUENCE [LARGE SCALE GENOMIC DNA]</scope>
    <source>
        <strain evidence="8 9">D33</strain>
    </source>
</reference>
<sequence>MTNPSGNYMLTQVNSDFTALLHTFEELQKQTAEAHTAHQQFMASGHAAFLRAAEATFTNLSRLISGEMSLSYQHSAAGEAVIDEQPQQSPKIIEFPQPNATNELDRLHHIAPAPELGQIAEVQPVMQPTEQPATHSEVVPSSLQSDESVIDIQQLLFQIVADKTGYPLEMLEFDMDLESGLGIDSIKRVEILSALQEQLPSSMNLNPTEMTTLHTLGEIVDYLRKNNAKASTEGQIVDSDIKDSASITSSTKLDTAQLLIDIVSDKTGYPIEMIDPSMELESELGIDSIKRVEILSALQEQLPKDIQINANELAVRRTLGEIAEYVERSSEKKS</sequence>
<dbReference type="EMBL" id="JBHILM010000010">
    <property type="protein sequence ID" value="MFB5681375.1"/>
    <property type="molecule type" value="Genomic_DNA"/>
</dbReference>
<dbReference type="InterPro" id="IPR036736">
    <property type="entry name" value="ACP-like_sf"/>
</dbReference>
<keyword evidence="6" id="KW-0275">Fatty acid biosynthesis</keyword>
<dbReference type="Gene3D" id="1.10.1200.10">
    <property type="entry name" value="ACP-like"/>
    <property type="match status" value="2"/>
</dbReference>
<protein>
    <submittedName>
        <fullName evidence="8">Phosphopantetheine-binding protein</fullName>
    </submittedName>
</protein>
<proteinExistence type="predicted"/>
<dbReference type="RefSeq" id="WP_375525168.1">
    <property type="nucleotide sequence ID" value="NZ_JBHILM010000010.1"/>
</dbReference>
<evidence type="ECO:0000259" key="7">
    <source>
        <dbReference type="PROSITE" id="PS50075"/>
    </source>
</evidence>
<feature type="domain" description="Carrier" evidence="7">
    <location>
        <begin position="250"/>
        <end position="330"/>
    </location>
</feature>
<evidence type="ECO:0000256" key="6">
    <source>
        <dbReference type="ARBA" id="ARBA00023160"/>
    </source>
</evidence>
<keyword evidence="4" id="KW-0276">Fatty acid metabolism</keyword>
<evidence type="ECO:0000256" key="2">
    <source>
        <dbReference type="ARBA" id="ARBA00022516"/>
    </source>
</evidence>